<keyword evidence="1" id="KW-0997">Cell inner membrane</keyword>
<organism evidence="3 4">
    <name type="scientific">Pseudomonas putida</name>
    <name type="common">Arthrobacter siderocapsulatus</name>
    <dbReference type="NCBI Taxonomy" id="303"/>
    <lineage>
        <taxon>Bacteria</taxon>
        <taxon>Pseudomonadati</taxon>
        <taxon>Pseudomonadota</taxon>
        <taxon>Gammaproteobacteria</taxon>
        <taxon>Pseudomonadales</taxon>
        <taxon>Pseudomonadaceae</taxon>
        <taxon>Pseudomonas</taxon>
    </lineage>
</organism>
<proteinExistence type="predicted"/>
<keyword evidence="1" id="KW-0472">Membrane</keyword>
<evidence type="ECO:0000313" key="3">
    <source>
        <dbReference type="EMBL" id="PHH40011.1"/>
    </source>
</evidence>
<dbReference type="Gene3D" id="3.90.550.10">
    <property type="entry name" value="Spore Coat Polysaccharide Biosynthesis Protein SpsA, Chain A"/>
    <property type="match status" value="1"/>
</dbReference>
<dbReference type="CDD" id="cd04196">
    <property type="entry name" value="GT_2_like_d"/>
    <property type="match status" value="1"/>
</dbReference>
<gene>
    <name evidence="3" type="ORF">CRX57_07435</name>
</gene>
<name>A0A2C5W7S6_PSEPU</name>
<evidence type="ECO:0000256" key="1">
    <source>
        <dbReference type="ARBA" id="ARBA00022519"/>
    </source>
</evidence>
<dbReference type="InterPro" id="IPR029044">
    <property type="entry name" value="Nucleotide-diphossugar_trans"/>
</dbReference>
<feature type="domain" description="Glycosyltransferase 2-like" evidence="2">
    <location>
        <begin position="32"/>
        <end position="142"/>
    </location>
</feature>
<protein>
    <submittedName>
        <fullName evidence="3">Glycosyl transferase family 2</fullName>
    </submittedName>
</protein>
<sequence length="332" mass="36695">MERASKIVQNPPFPAAMEPVNSAAGDAGSVAVLLCTFNGGNFIREQLDSIAAQGHENWVVYASDDGSTDKTLDILRQYQHSWGEARLLLSQGPRSGFSNNFLNVLQIASGRHAYYAFCDQDDLWHPAKLERALNWLKQQADNTPALYCGRTRVIDSTGKAIGFSPLFSKPPSFENALMQSLAGGNTMVINQALCDLLKETPANTPLVCHDWWTYLLATGCGGNVCYDPVPTLDYRQHDRNVIGANTSLKNRLSRLTQMLKGSHREWNSTNIAALNSLSPRLTAASSSSLRRFEQARNASLITRIKLMVTSRFYRQTLFGNLGLVVAVLTKRI</sequence>
<dbReference type="SUPFAM" id="SSF53448">
    <property type="entry name" value="Nucleotide-diphospho-sugar transferases"/>
    <property type="match status" value="1"/>
</dbReference>
<dbReference type="EMBL" id="PDKZ01000002">
    <property type="protein sequence ID" value="PHH40011.1"/>
    <property type="molecule type" value="Genomic_DNA"/>
</dbReference>
<keyword evidence="1" id="KW-1003">Cell membrane</keyword>
<comment type="caution">
    <text evidence="3">The sequence shown here is derived from an EMBL/GenBank/DDBJ whole genome shotgun (WGS) entry which is preliminary data.</text>
</comment>
<dbReference type="Pfam" id="PF00535">
    <property type="entry name" value="Glycos_transf_2"/>
    <property type="match status" value="1"/>
</dbReference>
<dbReference type="InterPro" id="IPR050834">
    <property type="entry name" value="Glycosyltransf_2"/>
</dbReference>
<dbReference type="InterPro" id="IPR001173">
    <property type="entry name" value="Glyco_trans_2-like"/>
</dbReference>
<reference evidence="4" key="1">
    <citation type="submission" date="2017-10" db="EMBL/GenBank/DDBJ databases">
        <title>FDA dAtabase for Regulatory Grade micrObial Sequences (FDA-ARGOS): Supporting development and validation of Infectious Disease Dx tests.</title>
        <authorList>
            <person name="Goldberg B."/>
            <person name="Campos J."/>
            <person name="Tallon L."/>
            <person name="Sadzewicz L."/>
            <person name="Ott S."/>
            <person name="Zhao X."/>
            <person name="Nagaraj S."/>
            <person name="Vavikolanu K."/>
            <person name="Aluvathingal J."/>
            <person name="Nadendla S."/>
            <person name="Geyer C."/>
            <person name="Sichtig H."/>
        </authorList>
    </citation>
    <scope>NUCLEOTIDE SEQUENCE [LARGE SCALE GENOMIC DNA]</scope>
    <source>
        <strain evidence="4">FDAARGOS_376</strain>
    </source>
</reference>
<dbReference type="PANTHER" id="PTHR43685:SF2">
    <property type="entry name" value="GLYCOSYLTRANSFERASE 2-LIKE DOMAIN-CONTAINING PROTEIN"/>
    <property type="match status" value="1"/>
</dbReference>
<keyword evidence="3" id="KW-0808">Transferase</keyword>
<dbReference type="PANTHER" id="PTHR43685">
    <property type="entry name" value="GLYCOSYLTRANSFERASE"/>
    <property type="match status" value="1"/>
</dbReference>
<dbReference type="GO" id="GO:0016740">
    <property type="term" value="F:transferase activity"/>
    <property type="evidence" value="ECO:0007669"/>
    <property type="project" value="UniProtKB-KW"/>
</dbReference>
<evidence type="ECO:0000313" key="4">
    <source>
        <dbReference type="Proteomes" id="UP000222460"/>
    </source>
</evidence>
<accession>A0A2C5W7S6</accession>
<dbReference type="AlphaFoldDB" id="A0A2C5W7S6"/>
<evidence type="ECO:0000259" key="2">
    <source>
        <dbReference type="Pfam" id="PF00535"/>
    </source>
</evidence>
<dbReference type="Proteomes" id="UP000222460">
    <property type="component" value="Unassembled WGS sequence"/>
</dbReference>